<evidence type="ECO:0000256" key="6">
    <source>
        <dbReference type="ARBA" id="ARBA00022741"/>
    </source>
</evidence>
<dbReference type="GO" id="GO:0004672">
    <property type="term" value="F:protein kinase activity"/>
    <property type="evidence" value="ECO:0007669"/>
    <property type="project" value="InterPro"/>
</dbReference>
<dbReference type="SMART" id="SM00369">
    <property type="entry name" value="LRR_TYP"/>
    <property type="match status" value="6"/>
</dbReference>
<dbReference type="Pfam" id="PF00560">
    <property type="entry name" value="LRR_1"/>
    <property type="match status" value="3"/>
</dbReference>
<dbReference type="GO" id="GO:0005524">
    <property type="term" value="F:ATP binding"/>
    <property type="evidence" value="ECO:0007669"/>
    <property type="project" value="UniProtKB-KW"/>
</dbReference>
<dbReference type="PANTHER" id="PTHR48056:SF81">
    <property type="entry name" value="RECEPTOR PROTEIN-TYROSINE KINASE CEPR1"/>
    <property type="match status" value="1"/>
</dbReference>
<evidence type="ECO:0000256" key="4">
    <source>
        <dbReference type="ARBA" id="ARBA00022729"/>
    </source>
</evidence>
<dbReference type="InterPro" id="IPR000719">
    <property type="entry name" value="Prot_kinase_dom"/>
</dbReference>
<organism evidence="14 15">
    <name type="scientific">Stephania yunnanensis</name>
    <dbReference type="NCBI Taxonomy" id="152371"/>
    <lineage>
        <taxon>Eukaryota</taxon>
        <taxon>Viridiplantae</taxon>
        <taxon>Streptophyta</taxon>
        <taxon>Embryophyta</taxon>
        <taxon>Tracheophyta</taxon>
        <taxon>Spermatophyta</taxon>
        <taxon>Magnoliopsida</taxon>
        <taxon>Ranunculales</taxon>
        <taxon>Menispermaceae</taxon>
        <taxon>Menispermoideae</taxon>
        <taxon>Cissampelideae</taxon>
        <taxon>Stephania</taxon>
    </lineage>
</organism>
<dbReference type="PROSITE" id="PS50011">
    <property type="entry name" value="PROTEIN_KINASE_DOM"/>
    <property type="match status" value="1"/>
</dbReference>
<keyword evidence="5" id="KW-0677">Repeat</keyword>
<dbReference type="FunFam" id="3.80.10.10:FF:000400">
    <property type="entry name" value="Nuclear pore complex protein NUP107"/>
    <property type="match status" value="1"/>
</dbReference>
<keyword evidence="6" id="KW-0547">Nucleotide-binding</keyword>
<evidence type="ECO:0000256" key="2">
    <source>
        <dbReference type="ARBA" id="ARBA00022614"/>
    </source>
</evidence>
<dbReference type="InterPro" id="IPR011009">
    <property type="entry name" value="Kinase-like_dom_sf"/>
</dbReference>
<dbReference type="InterPro" id="IPR032675">
    <property type="entry name" value="LRR_dom_sf"/>
</dbReference>
<keyword evidence="7" id="KW-0067">ATP-binding</keyword>
<keyword evidence="9 12" id="KW-0472">Membrane</keyword>
<keyword evidence="8 12" id="KW-1133">Transmembrane helix</keyword>
<keyword evidence="4" id="KW-0732">Signal</keyword>
<keyword evidence="3 12" id="KW-0812">Transmembrane</keyword>
<dbReference type="FunFam" id="3.80.10.10:FF:000383">
    <property type="entry name" value="Leucine-rich repeat receptor protein kinase EMS1"/>
    <property type="match status" value="1"/>
</dbReference>
<comment type="caution">
    <text evidence="14">The sequence shown here is derived from an EMBL/GenBank/DDBJ whole genome shotgun (WGS) entry which is preliminary data.</text>
</comment>
<evidence type="ECO:0000256" key="1">
    <source>
        <dbReference type="ARBA" id="ARBA00004370"/>
    </source>
</evidence>
<dbReference type="Proteomes" id="UP001420932">
    <property type="component" value="Unassembled WGS sequence"/>
</dbReference>
<comment type="subcellular location">
    <subcellularLocation>
        <location evidence="1">Membrane</location>
    </subcellularLocation>
</comment>
<evidence type="ECO:0000313" key="15">
    <source>
        <dbReference type="Proteomes" id="UP001420932"/>
    </source>
</evidence>
<protein>
    <recommendedName>
        <fullName evidence="13">Protein kinase domain-containing protein</fullName>
    </recommendedName>
</protein>
<evidence type="ECO:0000259" key="13">
    <source>
        <dbReference type="PROSITE" id="PS50011"/>
    </source>
</evidence>
<dbReference type="FunFam" id="1.10.510.10:FF:000448">
    <property type="entry name" value="Putative LRR receptor-like serine/threonine-protein kinase"/>
    <property type="match status" value="1"/>
</dbReference>
<proteinExistence type="predicted"/>
<evidence type="ECO:0000256" key="12">
    <source>
        <dbReference type="SAM" id="Phobius"/>
    </source>
</evidence>
<dbReference type="SUPFAM" id="SSF52058">
    <property type="entry name" value="L domain-like"/>
    <property type="match status" value="1"/>
</dbReference>
<dbReference type="PANTHER" id="PTHR48056">
    <property type="entry name" value="LRR RECEPTOR-LIKE SERINE/THREONINE-PROTEIN KINASE-RELATED"/>
    <property type="match status" value="1"/>
</dbReference>
<evidence type="ECO:0000256" key="5">
    <source>
        <dbReference type="ARBA" id="ARBA00022737"/>
    </source>
</evidence>
<sequence>MAAAKHRRRSRRAAAEIEHIYKQWKDRKVCGMASAESETVCGNGNRCAVAAVDVSDRQRCSSLAFTPMCPSETEEIKACRAIQLALKSERTALLGLRTSLGLRSRDWPRKADPCTAWIGVQCRSDGRVVGINVSDLQRTRRGRLDPRFAVDSLTNLTQLTHFNASGFSLPGQIPDLFGQKLVKLQVLDLSSCSITGPIPTSLGNLANLSVLDLSRNRINGVIPSTLGLLSRLILLDLSKNLITGSIPLSFSSINKLTLIDLSSNSLSGSIPPSLGTLSNLQFLNLSNNSLSGSIPVQLGGLSRLVEIDLSLNSLSGGLDDSLFSGLFRVQTVVFSHNGLTGGVPDALWRAPGLRFLDISYNNFTGILPNLSSNANFGYAVFNLSNNQFYGVVGLQLGRFSFIDLSSNYFQGKIIGEIGRNSSLTQNCLQNSSNQRTLEDCKLFYSDKGVQFDSFGAPNITVPTTSDSSKKSNRKLTFILVGVLGGVGFVVVLVLCLVFCLYKCRKDAGQQRGTTVSPGPPAENNLGFAGRPINFSSLGEAFTYEQILHATGDFSDSNLIKQGHSGDLFRGILGDGVSIVVKRIDVPSKKDSYMVELSIFSKASHTRLVPFLGHCLEKENEKFLVYKRMPNGDLLNSLYRKPKEAGENPQSLDWITRLKIAIGAAEGLSYLHHECSPPIVHRMHFALSLVIWDVQASSILLDDKFEVRLGSFSEACAQEGDSHSNVISRFLRRPQTSEQGPSGNSSATCSYDVHCFGKVLLELVTGKLGIGKSDEATVNEWLEHTLPCISMYEKELMMKIIDPSLIIDEDLLEEVWAMAIVAKSCLNPKPSKRPLMKYILKALENPLKVVREENSSSGRLRTTSSRRSWNASIFGSWRHSSSEIVAIPGSMREGPNASKQSAAAFAQGEHSASNKRLSNDVYPEDLLELERPKDD</sequence>
<dbReference type="InterPro" id="IPR050647">
    <property type="entry name" value="Plant_LRR-RLKs"/>
</dbReference>
<evidence type="ECO:0000256" key="8">
    <source>
        <dbReference type="ARBA" id="ARBA00022989"/>
    </source>
</evidence>
<name>A0AAP0JLM1_9MAGN</name>
<evidence type="ECO:0000256" key="10">
    <source>
        <dbReference type="ARBA" id="ARBA00023180"/>
    </source>
</evidence>
<evidence type="ECO:0000256" key="7">
    <source>
        <dbReference type="ARBA" id="ARBA00022840"/>
    </source>
</evidence>
<keyword evidence="10" id="KW-0325">Glycoprotein</keyword>
<feature type="region of interest" description="Disordered" evidence="11">
    <location>
        <begin position="888"/>
        <end position="934"/>
    </location>
</feature>
<dbReference type="Pfam" id="PF13855">
    <property type="entry name" value="LRR_8"/>
    <property type="match status" value="1"/>
</dbReference>
<keyword evidence="2" id="KW-0433">Leucine-rich repeat</keyword>
<feature type="domain" description="Protein kinase" evidence="13">
    <location>
        <begin position="553"/>
        <end position="847"/>
    </location>
</feature>
<dbReference type="InterPro" id="IPR003591">
    <property type="entry name" value="Leu-rich_rpt_typical-subtyp"/>
</dbReference>
<dbReference type="GO" id="GO:0016020">
    <property type="term" value="C:membrane"/>
    <property type="evidence" value="ECO:0007669"/>
    <property type="project" value="UniProtKB-SubCell"/>
</dbReference>
<keyword evidence="15" id="KW-1185">Reference proteome</keyword>
<evidence type="ECO:0000256" key="11">
    <source>
        <dbReference type="SAM" id="MobiDB-lite"/>
    </source>
</evidence>
<dbReference type="Pfam" id="PF08263">
    <property type="entry name" value="LRRNT_2"/>
    <property type="match status" value="1"/>
</dbReference>
<dbReference type="Gene3D" id="1.10.510.10">
    <property type="entry name" value="Transferase(Phosphotransferase) domain 1"/>
    <property type="match status" value="1"/>
</dbReference>
<dbReference type="InterPro" id="IPR013210">
    <property type="entry name" value="LRR_N_plant-typ"/>
</dbReference>
<dbReference type="PRINTS" id="PR00019">
    <property type="entry name" value="LEURICHRPT"/>
</dbReference>
<evidence type="ECO:0000256" key="3">
    <source>
        <dbReference type="ARBA" id="ARBA00022692"/>
    </source>
</evidence>
<dbReference type="Gene3D" id="3.30.200.20">
    <property type="entry name" value="Phosphorylase Kinase, domain 1"/>
    <property type="match status" value="1"/>
</dbReference>
<dbReference type="AlphaFoldDB" id="A0AAP0JLM1"/>
<evidence type="ECO:0000313" key="14">
    <source>
        <dbReference type="EMBL" id="KAK9136348.1"/>
    </source>
</evidence>
<gene>
    <name evidence="14" type="ORF">Syun_015678</name>
</gene>
<dbReference type="Pfam" id="PF07714">
    <property type="entry name" value="PK_Tyr_Ser-Thr"/>
    <property type="match status" value="1"/>
</dbReference>
<dbReference type="EMBL" id="JBBNAF010000006">
    <property type="protein sequence ID" value="KAK9136348.1"/>
    <property type="molecule type" value="Genomic_DNA"/>
</dbReference>
<accession>A0AAP0JLM1</accession>
<evidence type="ECO:0000256" key="9">
    <source>
        <dbReference type="ARBA" id="ARBA00023136"/>
    </source>
</evidence>
<feature type="transmembrane region" description="Helical" evidence="12">
    <location>
        <begin position="475"/>
        <end position="501"/>
    </location>
</feature>
<dbReference type="FunFam" id="3.30.200.20:FF:000433">
    <property type="entry name" value="Predicted protein"/>
    <property type="match status" value="1"/>
</dbReference>
<dbReference type="InterPro" id="IPR001611">
    <property type="entry name" value="Leu-rich_rpt"/>
</dbReference>
<reference evidence="14 15" key="1">
    <citation type="submission" date="2024-01" db="EMBL/GenBank/DDBJ databases">
        <title>Genome assemblies of Stephania.</title>
        <authorList>
            <person name="Yang L."/>
        </authorList>
    </citation>
    <scope>NUCLEOTIDE SEQUENCE [LARGE SCALE GENOMIC DNA]</scope>
    <source>
        <strain evidence="14">YNDBR</strain>
        <tissue evidence="14">Leaf</tissue>
    </source>
</reference>
<dbReference type="Gene3D" id="3.80.10.10">
    <property type="entry name" value="Ribonuclease Inhibitor"/>
    <property type="match status" value="2"/>
</dbReference>
<dbReference type="InterPro" id="IPR001245">
    <property type="entry name" value="Ser-Thr/Tyr_kinase_cat_dom"/>
</dbReference>
<dbReference type="SUPFAM" id="SSF56112">
    <property type="entry name" value="Protein kinase-like (PK-like)"/>
    <property type="match status" value="1"/>
</dbReference>